<dbReference type="SUPFAM" id="SSF55781">
    <property type="entry name" value="GAF domain-like"/>
    <property type="match status" value="2"/>
</dbReference>
<dbReference type="InterPro" id="IPR005467">
    <property type="entry name" value="His_kinase_dom"/>
</dbReference>
<dbReference type="PANTHER" id="PTHR43065:SF23">
    <property type="entry name" value="SENSOR HISTIDINE KINASE PDTAS"/>
    <property type="match status" value="1"/>
</dbReference>
<feature type="region of interest" description="Disordered" evidence="7">
    <location>
        <begin position="1"/>
        <end position="22"/>
    </location>
</feature>
<dbReference type="InterPro" id="IPR036890">
    <property type="entry name" value="HATPase_C_sf"/>
</dbReference>
<dbReference type="InterPro" id="IPR011495">
    <property type="entry name" value="Sig_transdc_His_kin_sub2_dim/P"/>
</dbReference>
<feature type="coiled-coil region" evidence="6">
    <location>
        <begin position="531"/>
        <end position="568"/>
    </location>
</feature>
<evidence type="ECO:0000259" key="9">
    <source>
        <dbReference type="PROSITE" id="PS50109"/>
    </source>
</evidence>
<dbReference type="PRINTS" id="PR01033">
    <property type="entry name" value="PHYTOCHROME"/>
</dbReference>
<dbReference type="Pfam" id="PF08446">
    <property type="entry name" value="PAS_2"/>
    <property type="match status" value="1"/>
</dbReference>
<keyword evidence="11" id="KW-1185">Reference proteome</keyword>
<dbReference type="InterPro" id="IPR043150">
    <property type="entry name" value="Phytochrome_PHY_sf"/>
</dbReference>
<evidence type="ECO:0000256" key="4">
    <source>
        <dbReference type="ARBA" id="ARBA00022991"/>
    </source>
</evidence>
<gene>
    <name evidence="10" type="ORF">IGS68_02750</name>
</gene>
<keyword evidence="3" id="KW-0716">Sensory transduction</keyword>
<keyword evidence="2" id="KW-0600">Photoreceptor protein</keyword>
<evidence type="ECO:0000256" key="2">
    <source>
        <dbReference type="ARBA" id="ARBA00022543"/>
    </source>
</evidence>
<dbReference type="PANTHER" id="PTHR43065">
    <property type="entry name" value="SENSOR HISTIDINE KINASE"/>
    <property type="match status" value="1"/>
</dbReference>
<dbReference type="SUPFAM" id="SSF55874">
    <property type="entry name" value="ATPase domain of HSP90 chaperone/DNA topoisomerase II/histidine kinase"/>
    <property type="match status" value="1"/>
</dbReference>
<dbReference type="Gene3D" id="3.30.450.270">
    <property type="match status" value="1"/>
</dbReference>
<organism evidence="10 11">
    <name type="scientific">Skermanella cutis</name>
    <dbReference type="NCBI Taxonomy" id="2775420"/>
    <lineage>
        <taxon>Bacteria</taxon>
        <taxon>Pseudomonadati</taxon>
        <taxon>Pseudomonadota</taxon>
        <taxon>Alphaproteobacteria</taxon>
        <taxon>Rhodospirillales</taxon>
        <taxon>Azospirillaceae</taxon>
        <taxon>Skermanella</taxon>
    </lineage>
</organism>
<dbReference type="InterPro" id="IPR029016">
    <property type="entry name" value="GAF-like_dom_sf"/>
</dbReference>
<protein>
    <submittedName>
        <fullName evidence="10">GAF domain-containing protein</fullName>
    </submittedName>
</protein>
<evidence type="ECO:0000256" key="6">
    <source>
        <dbReference type="SAM" id="Coils"/>
    </source>
</evidence>
<dbReference type="EMBL" id="CP067420">
    <property type="protein sequence ID" value="QQP90199.1"/>
    <property type="molecule type" value="Genomic_DNA"/>
</dbReference>
<dbReference type="InterPro" id="IPR035965">
    <property type="entry name" value="PAS-like_dom_sf"/>
</dbReference>
<dbReference type="PROSITE" id="PS50109">
    <property type="entry name" value="HIS_KIN"/>
    <property type="match status" value="1"/>
</dbReference>
<proteinExistence type="inferred from homology"/>
<comment type="similarity">
    <text evidence="1">In the N-terminal section; belongs to the phytochrome family.</text>
</comment>
<dbReference type="InterPro" id="IPR003594">
    <property type="entry name" value="HATPase_dom"/>
</dbReference>
<feature type="domain" description="Histidine kinase" evidence="9">
    <location>
        <begin position="568"/>
        <end position="764"/>
    </location>
</feature>
<dbReference type="Proteomes" id="UP000595197">
    <property type="component" value="Chromosome"/>
</dbReference>
<dbReference type="Pfam" id="PF02518">
    <property type="entry name" value="HATPase_c"/>
    <property type="match status" value="1"/>
</dbReference>
<name>A0ABX7B7T4_9PROT</name>
<dbReference type="RefSeq" id="WP_201077141.1">
    <property type="nucleotide sequence ID" value="NZ_CP067420.1"/>
</dbReference>
<dbReference type="Pfam" id="PF01590">
    <property type="entry name" value="GAF"/>
    <property type="match status" value="1"/>
</dbReference>
<dbReference type="Gene3D" id="3.30.565.10">
    <property type="entry name" value="Histidine kinase-like ATPase, C-terminal domain"/>
    <property type="match status" value="1"/>
</dbReference>
<dbReference type="SUPFAM" id="SSF55785">
    <property type="entry name" value="PYP-like sensor domain (PAS domain)"/>
    <property type="match status" value="1"/>
</dbReference>
<evidence type="ECO:0000259" key="8">
    <source>
        <dbReference type="PROSITE" id="PS50046"/>
    </source>
</evidence>
<dbReference type="Pfam" id="PF07568">
    <property type="entry name" value="HisKA_2"/>
    <property type="match status" value="1"/>
</dbReference>
<evidence type="ECO:0000256" key="1">
    <source>
        <dbReference type="ARBA" id="ARBA00006402"/>
    </source>
</evidence>
<dbReference type="SMART" id="SM00387">
    <property type="entry name" value="HATPase_c"/>
    <property type="match status" value="1"/>
</dbReference>
<dbReference type="InterPro" id="IPR003018">
    <property type="entry name" value="GAF"/>
</dbReference>
<dbReference type="Gene3D" id="3.30.450.40">
    <property type="match status" value="1"/>
</dbReference>
<dbReference type="InterPro" id="IPR013515">
    <property type="entry name" value="Phytochrome_cen-reg"/>
</dbReference>
<dbReference type="PROSITE" id="PS50046">
    <property type="entry name" value="PHYTOCHROME_2"/>
    <property type="match status" value="1"/>
</dbReference>
<dbReference type="InterPro" id="IPR013654">
    <property type="entry name" value="PAS_2"/>
</dbReference>
<keyword evidence="5" id="KW-0675">Receptor</keyword>
<dbReference type="Pfam" id="PF00360">
    <property type="entry name" value="PHY"/>
    <property type="match status" value="1"/>
</dbReference>
<feature type="domain" description="Phytochrome chromophore attachment site" evidence="8">
    <location>
        <begin position="173"/>
        <end position="332"/>
    </location>
</feature>
<evidence type="ECO:0000313" key="10">
    <source>
        <dbReference type="EMBL" id="QQP90199.1"/>
    </source>
</evidence>
<keyword evidence="4" id="KW-0157">Chromophore</keyword>
<dbReference type="InterPro" id="IPR016132">
    <property type="entry name" value="Phyto_chromo_attachment"/>
</dbReference>
<dbReference type="InterPro" id="IPR001294">
    <property type="entry name" value="Phytochrome"/>
</dbReference>
<keyword evidence="6" id="KW-0175">Coiled coil</keyword>
<evidence type="ECO:0000256" key="3">
    <source>
        <dbReference type="ARBA" id="ARBA00022606"/>
    </source>
</evidence>
<evidence type="ECO:0000313" key="11">
    <source>
        <dbReference type="Proteomes" id="UP000595197"/>
    </source>
</evidence>
<sequence>MYSSHRPEASGAASRPSPELDRNGARTLVERLASAEGVDLTPCEREPIHIPGAIQPHGALLALNPADLSLAVYSANAPNLFGVPPGELRHRPLVELAGADLVGRIREAQGAGDLDGANPLRLAAALPGGGAPLDYAVHAHGGFVIVEAEPAGDRDAVPAMLPRTMVRLRDVRSLAELGRLTVTAIRDLTGLERVLIYRFDPEWNGEAIAEDKAADLEHSLLGLHFPESDIPRQARELYARNHSRFVPDRDSDRVPLLSVGSRDGAQPLDLTFARLRALSPVHLEYHRNLGVNGSMSVSVMKHGRLWGLVIGHHREPLLIPPGVRTAVTLLVDAFAMRLTEVETTADWDERQAHVEIHARLLEQMAGADDFAAALTHGPVTLARLFDAGGAAVIRDGQVQLVGETPPPETVLEMAEALRRRSDSGHPVGTDHIAGISPRFAEHSNIASGALAVFLGPDLANALMWFRPEVTRTIAWGGDPNKPVSVDAEKTRILPRRSFERWTERMRCYSQPWPSWTLEIAHSLGHAIDEVIVRHQRKLAELNAKLREIEALAAEKDGLLVQKDMLMREVNHRVKNSLHMIASLLSLQGDGIDDPDTRRQFADAHNRVSTVAQLHQRLYQTDKLQSVEFDQYLYGLCDDLSNFMLSEGEEYQLQVDADPAELSTDRAIPLALIVNELVTNAFKYAYPPGADGTIRVSFTRQEGGGYLLTVADHGVGLPGDFEPLNGGLGMTIVSSLSLQLAAKFSYGATDEAGGARFTVSLPPTRHDT</sequence>
<reference evidence="10" key="1">
    <citation type="submission" date="2021-02" db="EMBL/GenBank/DDBJ databases">
        <title>Skermanella TT6 skin isolate.</title>
        <authorList>
            <person name="Lee K."/>
            <person name="Ganzorig M."/>
        </authorList>
    </citation>
    <scope>NUCLEOTIDE SEQUENCE</scope>
    <source>
        <strain evidence="10">TT6</strain>
    </source>
</reference>
<dbReference type="Gene3D" id="3.30.450.20">
    <property type="entry name" value="PAS domain"/>
    <property type="match status" value="2"/>
</dbReference>
<evidence type="ECO:0000256" key="5">
    <source>
        <dbReference type="ARBA" id="ARBA00023170"/>
    </source>
</evidence>
<accession>A0ABX7B7T4</accession>
<evidence type="ECO:0000256" key="7">
    <source>
        <dbReference type="SAM" id="MobiDB-lite"/>
    </source>
</evidence>